<dbReference type="Proteomes" id="UP000265742">
    <property type="component" value="Unassembled WGS sequence"/>
</dbReference>
<organism evidence="2 3">
    <name type="scientific">Amnibacterium setariae</name>
    <dbReference type="NCBI Taxonomy" id="2306585"/>
    <lineage>
        <taxon>Bacteria</taxon>
        <taxon>Bacillati</taxon>
        <taxon>Actinomycetota</taxon>
        <taxon>Actinomycetes</taxon>
        <taxon>Micrococcales</taxon>
        <taxon>Microbacteriaceae</taxon>
        <taxon>Amnibacterium</taxon>
    </lineage>
</organism>
<gene>
    <name evidence="2" type="ORF">D1781_05575</name>
</gene>
<comment type="caution">
    <text evidence="2">The sequence shown here is derived from an EMBL/GenBank/DDBJ whole genome shotgun (WGS) entry which is preliminary data.</text>
</comment>
<protein>
    <submittedName>
        <fullName evidence="2">PRC-barrel domain containing protein</fullName>
    </submittedName>
</protein>
<dbReference type="Pfam" id="PF05239">
    <property type="entry name" value="PRC"/>
    <property type="match status" value="1"/>
</dbReference>
<sequence length="120" mass="13149">MSDFPAENIRDWRDHDVVDAAGDRIGSLESVYFDTATDTATFAAIQIGLPGRRRLVFAPLTGAVVAPRYLKLQVDKKTVKDAPSIDTDGELTSEAEPAVFEHYGLPYALGANGERRLGRR</sequence>
<feature type="domain" description="PRC-barrel" evidence="1">
    <location>
        <begin position="8"/>
        <end position="76"/>
    </location>
</feature>
<reference evidence="3" key="1">
    <citation type="submission" date="2018-09" db="EMBL/GenBank/DDBJ databases">
        <authorList>
            <person name="Kim I."/>
        </authorList>
    </citation>
    <scope>NUCLEOTIDE SEQUENCE [LARGE SCALE GENOMIC DNA]</scope>
    <source>
        <strain evidence="3">DD4a</strain>
    </source>
</reference>
<dbReference type="InterPro" id="IPR011033">
    <property type="entry name" value="PRC_barrel-like_sf"/>
</dbReference>
<dbReference type="InterPro" id="IPR027275">
    <property type="entry name" value="PRC-brl_dom"/>
</dbReference>
<keyword evidence="3" id="KW-1185">Reference proteome</keyword>
<dbReference type="InterPro" id="IPR014747">
    <property type="entry name" value="Bac_photo_RC_H_C"/>
</dbReference>
<dbReference type="RefSeq" id="WP_119481225.1">
    <property type="nucleotide sequence ID" value="NZ_QXTG01000001.1"/>
</dbReference>
<proteinExistence type="predicted"/>
<dbReference type="SUPFAM" id="SSF50346">
    <property type="entry name" value="PRC-barrel domain"/>
    <property type="match status" value="1"/>
</dbReference>
<dbReference type="EMBL" id="QXTG01000001">
    <property type="protein sequence ID" value="RIX30863.1"/>
    <property type="molecule type" value="Genomic_DNA"/>
</dbReference>
<evidence type="ECO:0000313" key="3">
    <source>
        <dbReference type="Proteomes" id="UP000265742"/>
    </source>
</evidence>
<evidence type="ECO:0000313" key="2">
    <source>
        <dbReference type="EMBL" id="RIX30863.1"/>
    </source>
</evidence>
<dbReference type="GO" id="GO:0030077">
    <property type="term" value="C:plasma membrane light-harvesting complex"/>
    <property type="evidence" value="ECO:0007669"/>
    <property type="project" value="InterPro"/>
</dbReference>
<dbReference type="AlphaFoldDB" id="A0A3A1U3A9"/>
<dbReference type="Gene3D" id="3.90.50.10">
    <property type="entry name" value="Photosynthetic Reaction Center, subunit H, domain 2"/>
    <property type="match status" value="1"/>
</dbReference>
<name>A0A3A1U3A9_9MICO</name>
<accession>A0A3A1U3A9</accession>
<dbReference type="OrthoDB" id="3712018at2"/>
<evidence type="ECO:0000259" key="1">
    <source>
        <dbReference type="Pfam" id="PF05239"/>
    </source>
</evidence>
<dbReference type="GO" id="GO:0019684">
    <property type="term" value="P:photosynthesis, light reaction"/>
    <property type="evidence" value="ECO:0007669"/>
    <property type="project" value="InterPro"/>
</dbReference>